<reference evidence="3 4" key="1">
    <citation type="submission" date="2016-10" db="EMBL/GenBank/DDBJ databases">
        <authorList>
            <person name="de Groot N.N."/>
        </authorList>
    </citation>
    <scope>NUCLEOTIDE SEQUENCE [LARGE SCALE GENOMIC DNA]</scope>
    <source>
        <strain evidence="3 4">CGMCC 1.11030</strain>
    </source>
</reference>
<dbReference type="Proteomes" id="UP000199377">
    <property type="component" value="Unassembled WGS sequence"/>
</dbReference>
<accession>A0A1I3DUQ9</accession>
<dbReference type="Pfam" id="PF06835">
    <property type="entry name" value="LptC"/>
    <property type="match status" value="1"/>
</dbReference>
<feature type="transmembrane region" description="Helical" evidence="2">
    <location>
        <begin position="21"/>
        <end position="39"/>
    </location>
</feature>
<evidence type="ECO:0000313" key="3">
    <source>
        <dbReference type="EMBL" id="SFH90474.1"/>
    </source>
</evidence>
<dbReference type="RefSeq" id="WP_092858839.1">
    <property type="nucleotide sequence ID" value="NZ_FOQH01000003.1"/>
</dbReference>
<name>A0A1I3DUQ9_9RHOB</name>
<dbReference type="AlphaFoldDB" id="A0A1I3DUQ9"/>
<keyword evidence="2" id="KW-1133">Transmembrane helix</keyword>
<sequence>MPPAPRRDVSAYSRLVRRLKIGLPLLALALLSAIFLLPGRDQLDLGLVYSSADLIKLGEGLSVSRPRIEGSTAAGEPFVVEAEMATPDGPDPTLVELDAVRAAFTQAEGRRIDVAAAHGALKPKAQALSLDGEVTMTTSDGYEVVTDRIEADLKSGEAKAPGPVSAKGPAGSIESGSFRARRVEEGAEASQVLGDLPPGDYLWFENGVRVTWKPTAEVE</sequence>
<keyword evidence="2" id="KW-0812">Transmembrane</keyword>
<organism evidence="3 4">
    <name type="scientific">Albimonas pacifica</name>
    <dbReference type="NCBI Taxonomy" id="1114924"/>
    <lineage>
        <taxon>Bacteria</taxon>
        <taxon>Pseudomonadati</taxon>
        <taxon>Pseudomonadota</taxon>
        <taxon>Alphaproteobacteria</taxon>
        <taxon>Rhodobacterales</taxon>
        <taxon>Paracoccaceae</taxon>
        <taxon>Albimonas</taxon>
    </lineage>
</organism>
<dbReference type="OrthoDB" id="7871110at2"/>
<feature type="region of interest" description="Disordered" evidence="1">
    <location>
        <begin position="155"/>
        <end position="175"/>
    </location>
</feature>
<gene>
    <name evidence="3" type="ORF">SAMN05216258_10325</name>
</gene>
<protein>
    <submittedName>
        <fullName evidence="3">Lipopolysaccharide export system protein LptC</fullName>
    </submittedName>
</protein>
<dbReference type="STRING" id="1114924.SAMN05216258_10325"/>
<dbReference type="EMBL" id="FOQH01000003">
    <property type="protein sequence ID" value="SFH90474.1"/>
    <property type="molecule type" value="Genomic_DNA"/>
</dbReference>
<dbReference type="InterPro" id="IPR010664">
    <property type="entry name" value="LipoPS_assembly_LptC-rel"/>
</dbReference>
<evidence type="ECO:0000256" key="2">
    <source>
        <dbReference type="SAM" id="Phobius"/>
    </source>
</evidence>
<proteinExistence type="predicted"/>
<keyword evidence="4" id="KW-1185">Reference proteome</keyword>
<evidence type="ECO:0000313" key="4">
    <source>
        <dbReference type="Proteomes" id="UP000199377"/>
    </source>
</evidence>
<evidence type="ECO:0000256" key="1">
    <source>
        <dbReference type="SAM" id="MobiDB-lite"/>
    </source>
</evidence>
<keyword evidence="2" id="KW-0472">Membrane</keyword>